<evidence type="ECO:0000256" key="1">
    <source>
        <dbReference type="ARBA" id="ARBA00001412"/>
    </source>
</evidence>
<keyword evidence="11" id="KW-1185">Reference proteome</keyword>
<evidence type="ECO:0000259" key="9">
    <source>
        <dbReference type="Pfam" id="PF08532"/>
    </source>
</evidence>
<sequence length="689" mass="78514">MSKFLFGAVYIIEQDYTDEEMRRDLTNMRDCGFNLITLWPIGNAWLAKSSHEWVFSKTRYVLDLCQELGMKAILQLFGQNQAQEFMPDSAQTPEMESADQYGPWINENSLWANLNHPVVRDYFDTYFREAIFALKDHPAVYGWDVFNESHHRTDDEWTTRKYQEWLREKYGTIEKLNKEWYRRYESFAQVRPEKRRASYSIWSSLLPAVEYEKFRAESLTEICRFLYNTAKKYDYIHPIMIDGTSAMILVDDLTLRNCDEFETAYVPDIYGATFYPKSWGKNFKDTPWTLSMYFSIPAGAARKAHKLYFVNELQTHTQSVLTPGSEVSCEELVSWTLMCVFTGLSGMQLWRWRPFLHGYQATGRGLTRIDGCPNKRAIAVNSLLEVIHNNGELFDDFRISRPAVRIAYSYGGRLFFDSLLKFGVAGKTFWAKNMEGWYKLFWNWGMPAEMTDLERLNEDDFETPVMIVPGAVCVSETQAQSLCRYVENGGILIADGRIGALDDRGCVPPEGIPGKTLSKLFGIVEADVGSGGRMLVGGNVLPTGFETQELELTDSSACVLAVMEDGTPAVVLHEYGKGKTLYFNNFEGLVLLEKLWPELKEIISQVTAEVSCIRAQKDEHVHLSYIESETQKAVLAVNFSDKAENVSLTGLPAGVVLTELFTGNTVQADNQAVFTLPACSHAVYVWPCR</sequence>
<dbReference type="Pfam" id="PF02449">
    <property type="entry name" value="Glyco_hydro_42"/>
    <property type="match status" value="1"/>
</dbReference>
<evidence type="ECO:0000256" key="6">
    <source>
        <dbReference type="ARBA" id="ARBA00022833"/>
    </source>
</evidence>
<evidence type="ECO:0000256" key="2">
    <source>
        <dbReference type="ARBA" id="ARBA00005940"/>
    </source>
</evidence>
<dbReference type="GO" id="GO:0009341">
    <property type="term" value="C:beta-galactosidase complex"/>
    <property type="evidence" value="ECO:0007669"/>
    <property type="project" value="InterPro"/>
</dbReference>
<accession>A0A0D8IY88</accession>
<dbReference type="InterPro" id="IPR013529">
    <property type="entry name" value="Glyco_hydro_42_N"/>
</dbReference>
<evidence type="ECO:0000313" key="10">
    <source>
        <dbReference type="EMBL" id="KJF38493.1"/>
    </source>
</evidence>
<dbReference type="Gene3D" id="3.40.50.880">
    <property type="match status" value="1"/>
</dbReference>
<comment type="similarity">
    <text evidence="2">Belongs to the glycosyl hydrolase 42 family.</text>
</comment>
<feature type="domain" description="Glycoside hydrolase family 42 N-terminal" evidence="8">
    <location>
        <begin position="16"/>
        <end position="376"/>
    </location>
</feature>
<dbReference type="EC" id="3.2.1.23" evidence="3"/>
<dbReference type="AlphaFoldDB" id="A0A0D8IY88"/>
<gene>
    <name evidence="10" type="ORF">TQ39_17680</name>
</gene>
<dbReference type="RefSeq" id="WP_009322635.1">
    <property type="nucleotide sequence ID" value="NZ_JXXK01000040.1"/>
</dbReference>
<evidence type="ECO:0000259" key="8">
    <source>
        <dbReference type="Pfam" id="PF02449"/>
    </source>
</evidence>
<comment type="catalytic activity">
    <reaction evidence="1">
        <text>Hydrolysis of terminal non-reducing beta-D-galactose residues in beta-D-galactosides.</text>
        <dbReference type="EC" id="3.2.1.23"/>
    </reaction>
</comment>
<name>A0A0D8IY88_9FIRM</name>
<organism evidence="10 11">
    <name type="scientific">Ruthenibacterium lactatiformans</name>
    <dbReference type="NCBI Taxonomy" id="1550024"/>
    <lineage>
        <taxon>Bacteria</taxon>
        <taxon>Bacillati</taxon>
        <taxon>Bacillota</taxon>
        <taxon>Clostridia</taxon>
        <taxon>Eubacteriales</taxon>
        <taxon>Oscillospiraceae</taxon>
        <taxon>Ruthenibacterium</taxon>
    </lineage>
</organism>
<dbReference type="GO" id="GO:0004565">
    <property type="term" value="F:beta-galactosidase activity"/>
    <property type="evidence" value="ECO:0007669"/>
    <property type="project" value="UniProtKB-EC"/>
</dbReference>
<keyword evidence="4" id="KW-0479">Metal-binding</keyword>
<dbReference type="SUPFAM" id="SSF51011">
    <property type="entry name" value="Glycosyl hydrolase domain"/>
    <property type="match status" value="1"/>
</dbReference>
<evidence type="ECO:0000256" key="5">
    <source>
        <dbReference type="ARBA" id="ARBA00022801"/>
    </source>
</evidence>
<dbReference type="InterPro" id="IPR029062">
    <property type="entry name" value="Class_I_gatase-like"/>
</dbReference>
<dbReference type="GO" id="GO:0046872">
    <property type="term" value="F:metal ion binding"/>
    <property type="evidence" value="ECO:0007669"/>
    <property type="project" value="UniProtKB-KW"/>
</dbReference>
<dbReference type="PANTHER" id="PTHR36447:SF2">
    <property type="entry name" value="BETA-GALACTOSIDASE YESZ"/>
    <property type="match status" value="1"/>
</dbReference>
<dbReference type="InterPro" id="IPR003476">
    <property type="entry name" value="Glyco_hydro_42"/>
</dbReference>
<dbReference type="InterPro" id="IPR013738">
    <property type="entry name" value="Beta_galactosidase_Trimer"/>
</dbReference>
<keyword evidence="7" id="KW-0326">Glycosidase</keyword>
<dbReference type="SUPFAM" id="SSF52317">
    <property type="entry name" value="Class I glutamine amidotransferase-like"/>
    <property type="match status" value="1"/>
</dbReference>
<comment type="caution">
    <text evidence="10">The sequence shown here is derived from an EMBL/GenBank/DDBJ whole genome shotgun (WGS) entry which is preliminary data.</text>
</comment>
<evidence type="ECO:0000256" key="4">
    <source>
        <dbReference type="ARBA" id="ARBA00022723"/>
    </source>
</evidence>
<dbReference type="CDD" id="cd03143">
    <property type="entry name" value="A4_beta-galactosidase_middle_domain"/>
    <property type="match status" value="1"/>
</dbReference>
<dbReference type="PATRIC" id="fig|1550024.3.peg.4045"/>
<evidence type="ECO:0000256" key="7">
    <source>
        <dbReference type="ARBA" id="ARBA00023295"/>
    </source>
</evidence>
<protein>
    <recommendedName>
        <fullName evidence="3">beta-galactosidase</fullName>
        <ecNumber evidence="3">3.2.1.23</ecNumber>
    </recommendedName>
</protein>
<dbReference type="Proteomes" id="UP000032483">
    <property type="component" value="Unassembled WGS sequence"/>
</dbReference>
<dbReference type="Gene3D" id="3.20.20.80">
    <property type="entry name" value="Glycosidases"/>
    <property type="match status" value="1"/>
</dbReference>
<evidence type="ECO:0000313" key="11">
    <source>
        <dbReference type="Proteomes" id="UP000032483"/>
    </source>
</evidence>
<dbReference type="PANTHER" id="PTHR36447">
    <property type="entry name" value="BETA-GALACTOSIDASE GANA"/>
    <property type="match status" value="1"/>
</dbReference>
<evidence type="ECO:0000256" key="3">
    <source>
        <dbReference type="ARBA" id="ARBA00012756"/>
    </source>
</evidence>
<keyword evidence="6" id="KW-0862">Zinc</keyword>
<proteinExistence type="inferred from homology"/>
<dbReference type="InterPro" id="IPR017853">
    <property type="entry name" value="GH"/>
</dbReference>
<keyword evidence="5" id="KW-0378">Hydrolase</keyword>
<dbReference type="GO" id="GO:0005975">
    <property type="term" value="P:carbohydrate metabolic process"/>
    <property type="evidence" value="ECO:0007669"/>
    <property type="project" value="InterPro"/>
</dbReference>
<dbReference type="SUPFAM" id="SSF51445">
    <property type="entry name" value="(Trans)glycosidases"/>
    <property type="match status" value="1"/>
</dbReference>
<feature type="domain" description="Beta-galactosidase trimerisation" evidence="9">
    <location>
        <begin position="432"/>
        <end position="596"/>
    </location>
</feature>
<dbReference type="GeneID" id="42858370"/>
<reference evidence="10" key="1">
    <citation type="submission" date="2015-02" db="EMBL/GenBank/DDBJ databases">
        <title>A novel member of the family Ruminococcaceae isolated from human feces.</title>
        <authorList>
            <person name="Shkoporov A.N."/>
            <person name="Chaplin A.V."/>
            <person name="Motuzova O.V."/>
            <person name="Kafarskaia L.I."/>
            <person name="Khokhlova E.V."/>
            <person name="Efimov B.A."/>
        </authorList>
    </citation>
    <scope>NUCLEOTIDE SEQUENCE [LARGE SCALE GENOMIC DNA]</scope>
    <source>
        <strain evidence="10">585-1</strain>
    </source>
</reference>
<dbReference type="Pfam" id="PF08532">
    <property type="entry name" value="Glyco_hydro_42M"/>
    <property type="match status" value="1"/>
</dbReference>
<dbReference type="EMBL" id="JXXK01000040">
    <property type="protein sequence ID" value="KJF38493.1"/>
    <property type="molecule type" value="Genomic_DNA"/>
</dbReference>